<dbReference type="EMBL" id="JAIVGD010000019">
    <property type="protein sequence ID" value="KAH0750307.1"/>
    <property type="molecule type" value="Genomic_DNA"/>
</dbReference>
<dbReference type="Pfam" id="PF14416">
    <property type="entry name" value="PMR5N"/>
    <property type="match status" value="1"/>
</dbReference>
<feature type="domain" description="Trichome birefringence-like N-terminal" evidence="1">
    <location>
        <begin position="84"/>
        <end position="124"/>
    </location>
</feature>
<evidence type="ECO:0000313" key="3">
    <source>
        <dbReference type="Proteomes" id="UP000826656"/>
    </source>
</evidence>
<keyword evidence="3" id="KW-1185">Reference proteome</keyword>
<gene>
    <name evidence="2" type="ORF">KY290_029539</name>
</gene>
<dbReference type="InterPro" id="IPR025846">
    <property type="entry name" value="TBL_N"/>
</dbReference>
<organism evidence="2 3">
    <name type="scientific">Solanum tuberosum</name>
    <name type="common">Potato</name>
    <dbReference type="NCBI Taxonomy" id="4113"/>
    <lineage>
        <taxon>Eukaryota</taxon>
        <taxon>Viridiplantae</taxon>
        <taxon>Streptophyta</taxon>
        <taxon>Embryophyta</taxon>
        <taxon>Tracheophyta</taxon>
        <taxon>Spermatophyta</taxon>
        <taxon>Magnoliopsida</taxon>
        <taxon>eudicotyledons</taxon>
        <taxon>Gunneridae</taxon>
        <taxon>Pentapetalae</taxon>
        <taxon>asterids</taxon>
        <taxon>lamiids</taxon>
        <taxon>Solanales</taxon>
        <taxon>Solanaceae</taxon>
        <taxon>Solanoideae</taxon>
        <taxon>Solaneae</taxon>
        <taxon>Solanum</taxon>
    </lineage>
</organism>
<evidence type="ECO:0000259" key="1">
    <source>
        <dbReference type="Pfam" id="PF14416"/>
    </source>
</evidence>
<evidence type="ECO:0000313" key="2">
    <source>
        <dbReference type="EMBL" id="KAH0750307.1"/>
    </source>
</evidence>
<accession>A0ABQ7UN14</accession>
<sequence length="125" mass="14255">MVFQDLLLISKAEISENPSPRFFHLKIFKKTLHQVFLAASFSLTVNKVPRLHQPSLFAAWIGINGSSLPYNKSETVDFLGKGAESCDIFDGNWVWDESFPLYESKDCNFLDEGFRCSENGRPDNF</sequence>
<proteinExistence type="predicted"/>
<dbReference type="Proteomes" id="UP000826656">
    <property type="component" value="Unassembled WGS sequence"/>
</dbReference>
<name>A0ABQ7UN14_SOLTU</name>
<comment type="caution">
    <text evidence="2">The sequence shown here is derived from an EMBL/GenBank/DDBJ whole genome shotgun (WGS) entry which is preliminary data.</text>
</comment>
<protein>
    <recommendedName>
        <fullName evidence="1">Trichome birefringence-like N-terminal domain-containing protein</fullName>
    </recommendedName>
</protein>
<reference evidence="2 3" key="1">
    <citation type="journal article" date="2021" name="bioRxiv">
        <title>Chromosome-scale and haplotype-resolved genome assembly of a tetraploid potato cultivar.</title>
        <authorList>
            <person name="Sun H."/>
            <person name="Jiao W.-B."/>
            <person name="Krause K."/>
            <person name="Campoy J.A."/>
            <person name="Goel M."/>
            <person name="Folz-Donahue K."/>
            <person name="Kukat C."/>
            <person name="Huettel B."/>
            <person name="Schneeberger K."/>
        </authorList>
    </citation>
    <scope>NUCLEOTIDE SEQUENCE [LARGE SCALE GENOMIC DNA]</scope>
    <source>
        <strain evidence="2">SolTubOtavaFocal</strain>
        <tissue evidence="2">Leaves</tissue>
    </source>
</reference>